<dbReference type="PANTHER" id="PTHR12246">
    <property type="entry name" value="PALMITOYLTRANSFERASE ZDHHC16"/>
    <property type="match status" value="1"/>
</dbReference>
<comment type="domain">
    <text evidence="10">The DHHC domain is required for palmitoyltransferase activity.</text>
</comment>
<dbReference type="GO" id="GO:0016020">
    <property type="term" value="C:membrane"/>
    <property type="evidence" value="ECO:0007669"/>
    <property type="project" value="UniProtKB-SubCell"/>
</dbReference>
<keyword evidence="4 10" id="KW-1133">Transmembrane helix</keyword>
<accession>A0A8H7SD53</accession>
<comment type="catalytic activity">
    <reaction evidence="9 10">
        <text>L-cysteinyl-[protein] + hexadecanoyl-CoA = S-hexadecanoyl-L-cysteinyl-[protein] + CoA</text>
        <dbReference type="Rhea" id="RHEA:36683"/>
        <dbReference type="Rhea" id="RHEA-COMP:10131"/>
        <dbReference type="Rhea" id="RHEA-COMP:11032"/>
        <dbReference type="ChEBI" id="CHEBI:29950"/>
        <dbReference type="ChEBI" id="CHEBI:57287"/>
        <dbReference type="ChEBI" id="CHEBI:57379"/>
        <dbReference type="ChEBI" id="CHEBI:74151"/>
        <dbReference type="EC" id="2.3.1.225"/>
    </reaction>
</comment>
<dbReference type="EMBL" id="JAEPRB010000023">
    <property type="protein sequence ID" value="KAG2225853.1"/>
    <property type="molecule type" value="Genomic_DNA"/>
</dbReference>
<dbReference type="AlphaFoldDB" id="A0A8H7SD53"/>
<feature type="transmembrane region" description="Helical" evidence="10">
    <location>
        <begin position="12"/>
        <end position="35"/>
    </location>
</feature>
<keyword evidence="8 10" id="KW-0012">Acyltransferase</keyword>
<dbReference type="OrthoDB" id="9909019at2759"/>
<keyword evidence="13" id="KW-1185">Reference proteome</keyword>
<evidence type="ECO:0000256" key="1">
    <source>
        <dbReference type="ARBA" id="ARBA00004141"/>
    </source>
</evidence>
<comment type="similarity">
    <text evidence="10">Belongs to the DHHC palmitoyltransferase family.</text>
</comment>
<evidence type="ECO:0000256" key="9">
    <source>
        <dbReference type="ARBA" id="ARBA00048048"/>
    </source>
</evidence>
<gene>
    <name evidence="12" type="ORF">INT45_007097</name>
</gene>
<dbReference type="PROSITE" id="PS50216">
    <property type="entry name" value="DHHC"/>
    <property type="match status" value="1"/>
</dbReference>
<feature type="transmembrane region" description="Helical" evidence="10">
    <location>
        <begin position="47"/>
        <end position="67"/>
    </location>
</feature>
<name>A0A8H7SD53_9FUNG</name>
<keyword evidence="2 10" id="KW-0808">Transferase</keyword>
<dbReference type="EC" id="2.3.1.225" evidence="10"/>
<sequence>MVQLIDRAIDKAGPVFIAVALLLIDMSALAYYLVVFPYSHDWSEASFFGKLSIIFIFIFTVYMVYCIHFHYYMAIKTHPGTMAEIYAKESDHLSGATISEHEVQVHEVLLDMEEYSDCPKTCHLPKPERAHHCSVCNQCIMRFDHHCPWIHNCVGHFNHRYFVLFMTYLVISAAYFVAFGWRPFVVSLDLLTSEWPYYFPRPLMAFSMILAICMGLAIGALCLWHYYLIFTAQTTVEFYNNYYDKKQCKRQGEVFINMYDFGFRENARRFFNVCEQFPWYTILYPIPIPPRGNGRVFEKCEEFYLLPKSRQREQIEMQREVQELEDDKDI</sequence>
<feature type="transmembrane region" description="Helical" evidence="10">
    <location>
        <begin position="161"/>
        <end position="184"/>
    </location>
</feature>
<feature type="domain" description="Palmitoyltransferase DHHC" evidence="11">
    <location>
        <begin position="120"/>
        <end position="241"/>
    </location>
</feature>
<evidence type="ECO:0000256" key="10">
    <source>
        <dbReference type="RuleBase" id="RU079119"/>
    </source>
</evidence>
<dbReference type="GO" id="GO:0019706">
    <property type="term" value="F:protein-cysteine S-palmitoyltransferase activity"/>
    <property type="evidence" value="ECO:0007669"/>
    <property type="project" value="UniProtKB-EC"/>
</dbReference>
<keyword evidence="3 10" id="KW-0812">Transmembrane</keyword>
<evidence type="ECO:0000256" key="7">
    <source>
        <dbReference type="ARBA" id="ARBA00023288"/>
    </source>
</evidence>
<keyword evidence="5 10" id="KW-0472">Membrane</keyword>
<dbReference type="InterPro" id="IPR001594">
    <property type="entry name" value="Palmitoyltrfase_DHHC"/>
</dbReference>
<feature type="transmembrane region" description="Helical" evidence="10">
    <location>
        <begin position="204"/>
        <end position="229"/>
    </location>
</feature>
<reference evidence="12 13" key="1">
    <citation type="submission" date="2020-12" db="EMBL/GenBank/DDBJ databases">
        <title>Metabolic potential, ecology and presence of endohyphal bacteria is reflected in genomic diversity of Mucoromycotina.</title>
        <authorList>
            <person name="Muszewska A."/>
            <person name="Okrasinska A."/>
            <person name="Steczkiewicz K."/>
            <person name="Drgas O."/>
            <person name="Orlowska M."/>
            <person name="Perlinska-Lenart U."/>
            <person name="Aleksandrzak-Piekarczyk T."/>
            <person name="Szatraj K."/>
            <person name="Zielenkiewicz U."/>
            <person name="Pilsyk S."/>
            <person name="Malc E."/>
            <person name="Mieczkowski P."/>
            <person name="Kruszewska J.S."/>
            <person name="Biernat P."/>
            <person name="Pawlowska J."/>
        </authorList>
    </citation>
    <scope>NUCLEOTIDE SEQUENCE [LARGE SCALE GENOMIC DNA]</scope>
    <source>
        <strain evidence="12 13">CBS 142.35</strain>
    </source>
</reference>
<evidence type="ECO:0000256" key="8">
    <source>
        <dbReference type="ARBA" id="ARBA00023315"/>
    </source>
</evidence>
<keyword evidence="7" id="KW-0449">Lipoprotein</keyword>
<dbReference type="Proteomes" id="UP000646827">
    <property type="component" value="Unassembled WGS sequence"/>
</dbReference>
<evidence type="ECO:0000256" key="4">
    <source>
        <dbReference type="ARBA" id="ARBA00022989"/>
    </source>
</evidence>
<evidence type="ECO:0000256" key="5">
    <source>
        <dbReference type="ARBA" id="ARBA00023136"/>
    </source>
</evidence>
<evidence type="ECO:0000259" key="11">
    <source>
        <dbReference type="Pfam" id="PF01529"/>
    </source>
</evidence>
<protein>
    <recommendedName>
        <fullName evidence="10">Palmitoyltransferase</fullName>
        <ecNumber evidence="10">2.3.1.225</ecNumber>
    </recommendedName>
</protein>
<dbReference type="Pfam" id="PF01529">
    <property type="entry name" value="DHHC"/>
    <property type="match status" value="1"/>
</dbReference>
<evidence type="ECO:0000313" key="12">
    <source>
        <dbReference type="EMBL" id="KAG2225853.1"/>
    </source>
</evidence>
<organism evidence="12 13">
    <name type="scientific">Circinella minor</name>
    <dbReference type="NCBI Taxonomy" id="1195481"/>
    <lineage>
        <taxon>Eukaryota</taxon>
        <taxon>Fungi</taxon>
        <taxon>Fungi incertae sedis</taxon>
        <taxon>Mucoromycota</taxon>
        <taxon>Mucoromycotina</taxon>
        <taxon>Mucoromycetes</taxon>
        <taxon>Mucorales</taxon>
        <taxon>Lichtheimiaceae</taxon>
        <taxon>Circinella</taxon>
    </lineage>
</organism>
<dbReference type="InterPro" id="IPR039859">
    <property type="entry name" value="PFA4/ZDH16/20/ERF2-like"/>
</dbReference>
<evidence type="ECO:0000313" key="13">
    <source>
        <dbReference type="Proteomes" id="UP000646827"/>
    </source>
</evidence>
<keyword evidence="6" id="KW-0564">Palmitate</keyword>
<comment type="subcellular location">
    <subcellularLocation>
        <location evidence="1">Membrane</location>
        <topology evidence="1">Multi-pass membrane protein</topology>
    </subcellularLocation>
</comment>
<proteinExistence type="inferred from homology"/>
<evidence type="ECO:0000256" key="6">
    <source>
        <dbReference type="ARBA" id="ARBA00023139"/>
    </source>
</evidence>
<comment type="caution">
    <text evidence="12">The sequence shown here is derived from an EMBL/GenBank/DDBJ whole genome shotgun (WGS) entry which is preliminary data.</text>
</comment>
<evidence type="ECO:0000256" key="3">
    <source>
        <dbReference type="ARBA" id="ARBA00022692"/>
    </source>
</evidence>
<evidence type="ECO:0000256" key="2">
    <source>
        <dbReference type="ARBA" id="ARBA00022679"/>
    </source>
</evidence>